<evidence type="ECO:0000313" key="1">
    <source>
        <dbReference type="EMBL" id="CRZ02802.1"/>
    </source>
</evidence>
<sequence>LSLSTIQFWNRVTNFSDFIHKSSFRQPPPQIPAKLRQPQTPFLFIFCFRLPFVFSDFSPTLQDLHRQTSQQPPNQPQTPDVQLLLSPSSSLAYSQRRRS</sequence>
<organism evidence="1">
    <name type="scientific">Spongospora subterranea</name>
    <dbReference type="NCBI Taxonomy" id="70186"/>
    <lineage>
        <taxon>Eukaryota</taxon>
        <taxon>Sar</taxon>
        <taxon>Rhizaria</taxon>
        <taxon>Endomyxa</taxon>
        <taxon>Phytomyxea</taxon>
        <taxon>Plasmodiophorida</taxon>
        <taxon>Plasmodiophoridae</taxon>
        <taxon>Spongospora</taxon>
    </lineage>
</organism>
<feature type="non-terminal residue" evidence="1">
    <location>
        <position position="1"/>
    </location>
</feature>
<dbReference type="EMBL" id="HACM01002360">
    <property type="protein sequence ID" value="CRZ02802.1"/>
    <property type="molecule type" value="Transcribed_RNA"/>
</dbReference>
<proteinExistence type="predicted"/>
<accession>A0A0H5QMM9</accession>
<name>A0A0H5QMM9_9EUKA</name>
<reference evidence="1" key="1">
    <citation type="submission" date="2015-04" db="EMBL/GenBank/DDBJ databases">
        <title>The genome sequence of the plant pathogenic Rhizarian Plasmodiophora brassicae reveals insights in its biotrophic life cycle and the origin of chitin synthesis.</title>
        <authorList>
            <person name="Schwelm A."/>
            <person name="Fogelqvist J."/>
            <person name="Knaust A."/>
            <person name="Julke S."/>
            <person name="Lilja T."/>
            <person name="Dhandapani V."/>
            <person name="Bonilla-Rosso G."/>
            <person name="Karlsson M."/>
            <person name="Shevchenko A."/>
            <person name="Choi S.R."/>
            <person name="Kim H.G."/>
            <person name="Park J.Y."/>
            <person name="Lim Y.P."/>
            <person name="Ludwig-Muller J."/>
            <person name="Dixelius C."/>
        </authorList>
    </citation>
    <scope>NUCLEOTIDE SEQUENCE</scope>
    <source>
        <tissue evidence="1">Potato root galls</tissue>
    </source>
</reference>
<protein>
    <submittedName>
        <fullName evidence="1">Uncharacterized protein</fullName>
    </submittedName>
</protein>
<dbReference type="AlphaFoldDB" id="A0A0H5QMM9"/>